<comment type="caution">
    <text evidence="1">The sequence shown here is derived from an EMBL/GenBank/DDBJ whole genome shotgun (WGS) entry which is preliminary data.</text>
</comment>
<proteinExistence type="predicted"/>
<sequence>MMKRPRFYHVFINWDA</sequence>
<accession>A0A9Q0VB93</accession>
<reference evidence="1" key="2">
    <citation type="journal article" date="2023" name="Int. J. Mol. Sci.">
        <title>De Novo Assembly and Annotation of 11 Diverse Shrub Willow (Salix) Genomes Reveals Novel Gene Organization in Sex-Linked Regions.</title>
        <authorList>
            <person name="Hyden B."/>
            <person name="Feng K."/>
            <person name="Yates T.B."/>
            <person name="Jawdy S."/>
            <person name="Cereghino C."/>
            <person name="Smart L.B."/>
            <person name="Muchero W."/>
        </authorList>
    </citation>
    <scope>NUCLEOTIDE SEQUENCE</scope>
    <source>
        <tissue evidence="1">Shoot tip</tissue>
    </source>
</reference>
<name>A0A9Q0VB93_SALPP</name>
<evidence type="ECO:0000313" key="2">
    <source>
        <dbReference type="Proteomes" id="UP001151532"/>
    </source>
</evidence>
<organism evidence="1 2">
    <name type="scientific">Salix purpurea</name>
    <name type="common">Purple osier willow</name>
    <dbReference type="NCBI Taxonomy" id="77065"/>
    <lineage>
        <taxon>Eukaryota</taxon>
        <taxon>Viridiplantae</taxon>
        <taxon>Streptophyta</taxon>
        <taxon>Embryophyta</taxon>
        <taxon>Tracheophyta</taxon>
        <taxon>Spermatophyta</taxon>
        <taxon>Magnoliopsida</taxon>
        <taxon>eudicotyledons</taxon>
        <taxon>Gunneridae</taxon>
        <taxon>Pentapetalae</taxon>
        <taxon>rosids</taxon>
        <taxon>fabids</taxon>
        <taxon>Malpighiales</taxon>
        <taxon>Salicaceae</taxon>
        <taxon>Saliceae</taxon>
        <taxon>Salix</taxon>
    </lineage>
</organism>
<feature type="non-terminal residue" evidence="1">
    <location>
        <position position="16"/>
    </location>
</feature>
<reference evidence="1" key="1">
    <citation type="submission" date="2022-11" db="EMBL/GenBank/DDBJ databases">
        <authorList>
            <person name="Hyden B.L."/>
            <person name="Feng K."/>
            <person name="Yates T."/>
            <person name="Jawdy S."/>
            <person name="Smart L.B."/>
            <person name="Muchero W."/>
        </authorList>
    </citation>
    <scope>NUCLEOTIDE SEQUENCE</scope>
    <source>
        <tissue evidence="1">Shoot tip</tissue>
    </source>
</reference>
<keyword evidence="2" id="KW-1185">Reference proteome</keyword>
<gene>
    <name evidence="1" type="ORF">OIU79_031269</name>
</gene>
<dbReference type="Proteomes" id="UP001151532">
    <property type="component" value="Chromosome 19"/>
</dbReference>
<protein>
    <submittedName>
        <fullName evidence="1">Uncharacterized protein</fullName>
    </submittedName>
</protein>
<dbReference type="EMBL" id="JAPFFK010000009">
    <property type="protein sequence ID" value="KAJ6745086.1"/>
    <property type="molecule type" value="Genomic_DNA"/>
</dbReference>
<dbReference type="AlphaFoldDB" id="A0A9Q0VB93"/>
<evidence type="ECO:0000313" key="1">
    <source>
        <dbReference type="EMBL" id="KAJ6745086.1"/>
    </source>
</evidence>